<dbReference type="InterPro" id="IPR047640">
    <property type="entry name" value="RpiR-like"/>
</dbReference>
<dbReference type="InterPro" id="IPR035472">
    <property type="entry name" value="RpiR-like_SIS"/>
</dbReference>
<dbReference type="CDD" id="cd05013">
    <property type="entry name" value="SIS_RpiR"/>
    <property type="match status" value="1"/>
</dbReference>
<dbReference type="SUPFAM" id="SSF53697">
    <property type="entry name" value="SIS domain"/>
    <property type="match status" value="1"/>
</dbReference>
<keyword evidence="7" id="KW-1185">Reference proteome</keyword>
<reference evidence="6 7" key="1">
    <citation type="journal article" date="2014" name="Genome Announc.">
        <title>Draft Genome Sequence of Brevibacillus panacihumi Strain W25, a Halotolerant Hydrocarbon-Degrading Bacterium.</title>
        <authorList>
            <person name="Wang X."/>
            <person name="Jin D."/>
            <person name="Zhou L."/>
            <person name="Wu L."/>
            <person name="An W."/>
            <person name="Chen Y."/>
            <person name="Zhao L."/>
        </authorList>
    </citation>
    <scope>NUCLEOTIDE SEQUENCE [LARGE SCALE GENOMIC DNA]</scope>
    <source>
        <strain evidence="6 7">W25</strain>
    </source>
</reference>
<dbReference type="PATRIC" id="fig|1408254.3.peg.1906"/>
<evidence type="ECO:0000256" key="1">
    <source>
        <dbReference type="ARBA" id="ARBA00023015"/>
    </source>
</evidence>
<gene>
    <name evidence="6" type="ORF">T458_09625</name>
</gene>
<dbReference type="Gene3D" id="3.40.50.10490">
    <property type="entry name" value="Glucose-6-phosphate isomerase like protein, domain 1"/>
    <property type="match status" value="1"/>
</dbReference>
<proteinExistence type="predicted"/>
<accession>V6M883</accession>
<name>V6M883_9BACL</name>
<dbReference type="GO" id="GO:1901135">
    <property type="term" value="P:carbohydrate derivative metabolic process"/>
    <property type="evidence" value="ECO:0007669"/>
    <property type="project" value="InterPro"/>
</dbReference>
<dbReference type="GO" id="GO:0003700">
    <property type="term" value="F:DNA-binding transcription factor activity"/>
    <property type="evidence" value="ECO:0007669"/>
    <property type="project" value="InterPro"/>
</dbReference>
<dbReference type="SUPFAM" id="SSF46689">
    <property type="entry name" value="Homeodomain-like"/>
    <property type="match status" value="1"/>
</dbReference>
<evidence type="ECO:0000313" key="6">
    <source>
        <dbReference type="EMBL" id="EST54786.1"/>
    </source>
</evidence>
<evidence type="ECO:0000256" key="3">
    <source>
        <dbReference type="ARBA" id="ARBA00023163"/>
    </source>
</evidence>
<dbReference type="InterPro" id="IPR036388">
    <property type="entry name" value="WH-like_DNA-bd_sf"/>
</dbReference>
<organism evidence="6 7">
    <name type="scientific">Brevibacillus panacihumi W25</name>
    <dbReference type="NCBI Taxonomy" id="1408254"/>
    <lineage>
        <taxon>Bacteria</taxon>
        <taxon>Bacillati</taxon>
        <taxon>Bacillota</taxon>
        <taxon>Bacilli</taxon>
        <taxon>Bacillales</taxon>
        <taxon>Paenibacillaceae</taxon>
        <taxon>Brevibacillus</taxon>
    </lineage>
</organism>
<dbReference type="Gene3D" id="1.10.10.10">
    <property type="entry name" value="Winged helix-like DNA-binding domain superfamily/Winged helix DNA-binding domain"/>
    <property type="match status" value="1"/>
</dbReference>
<keyword evidence="1" id="KW-0805">Transcription regulation</keyword>
<dbReference type="GO" id="GO:0097367">
    <property type="term" value="F:carbohydrate derivative binding"/>
    <property type="evidence" value="ECO:0007669"/>
    <property type="project" value="InterPro"/>
</dbReference>
<dbReference type="EMBL" id="AYJU01000015">
    <property type="protein sequence ID" value="EST54786.1"/>
    <property type="molecule type" value="Genomic_DNA"/>
</dbReference>
<feature type="domain" description="HTH rpiR-type" evidence="4">
    <location>
        <begin position="11"/>
        <end position="87"/>
    </location>
</feature>
<evidence type="ECO:0000259" key="4">
    <source>
        <dbReference type="PROSITE" id="PS51071"/>
    </source>
</evidence>
<dbReference type="HOGENOM" id="CLU_055769_0_0_9"/>
<dbReference type="InterPro" id="IPR046348">
    <property type="entry name" value="SIS_dom_sf"/>
</dbReference>
<dbReference type="STRING" id="1408254.T458_09625"/>
<protein>
    <submittedName>
        <fullName evidence="6">Transcriptional regulator</fullName>
    </submittedName>
</protein>
<dbReference type="Proteomes" id="UP000017973">
    <property type="component" value="Unassembled WGS sequence"/>
</dbReference>
<dbReference type="eggNOG" id="COG1737">
    <property type="taxonomic scope" value="Bacteria"/>
</dbReference>
<keyword evidence="2" id="KW-0238">DNA-binding</keyword>
<feature type="domain" description="SIS" evidence="5">
    <location>
        <begin position="134"/>
        <end position="274"/>
    </location>
</feature>
<sequence>MGESDGGNMLNGGLVSLQAILEELKPSEQKVAQYILAHPEEVVKLSVQKLAELSGVSEATIIRLARSLNMKGYQELKLRIAGDLNKQVTNNLGSYQEIMMEGSIESIMQAVSWNNIQSIQDTLSVLSSDEVKRAADALSRARKIDVYGVGASAVIAADIKQKFSRINLWCEAYADFHAQLTSAVNLTEQDVVIGISYSGQTEDIIQSLTEARQQGATIITLTKFGPSPVAELADIRLFTSSVEKSIRSGAMASRIAQLNVIDILFITMVSRQQEEVIPLLEKTRVAVSRTKRSSG</sequence>
<evidence type="ECO:0000259" key="5">
    <source>
        <dbReference type="PROSITE" id="PS51464"/>
    </source>
</evidence>
<evidence type="ECO:0000256" key="2">
    <source>
        <dbReference type="ARBA" id="ARBA00023125"/>
    </source>
</evidence>
<dbReference type="InterPro" id="IPR000281">
    <property type="entry name" value="HTH_RpiR"/>
</dbReference>
<keyword evidence="3" id="KW-0804">Transcription</keyword>
<dbReference type="Pfam" id="PF01380">
    <property type="entry name" value="SIS"/>
    <property type="match status" value="1"/>
</dbReference>
<dbReference type="PANTHER" id="PTHR30514">
    <property type="entry name" value="GLUCOKINASE"/>
    <property type="match status" value="1"/>
</dbReference>
<dbReference type="InterPro" id="IPR009057">
    <property type="entry name" value="Homeodomain-like_sf"/>
</dbReference>
<dbReference type="PROSITE" id="PS51464">
    <property type="entry name" value="SIS"/>
    <property type="match status" value="1"/>
</dbReference>
<dbReference type="InterPro" id="IPR001347">
    <property type="entry name" value="SIS_dom"/>
</dbReference>
<dbReference type="Pfam" id="PF01418">
    <property type="entry name" value="HTH_6"/>
    <property type="match status" value="1"/>
</dbReference>
<evidence type="ECO:0000313" key="7">
    <source>
        <dbReference type="Proteomes" id="UP000017973"/>
    </source>
</evidence>
<dbReference type="GO" id="GO:0003677">
    <property type="term" value="F:DNA binding"/>
    <property type="evidence" value="ECO:0007669"/>
    <property type="project" value="UniProtKB-KW"/>
</dbReference>
<dbReference type="AlphaFoldDB" id="V6M883"/>
<comment type="caution">
    <text evidence="6">The sequence shown here is derived from an EMBL/GenBank/DDBJ whole genome shotgun (WGS) entry which is preliminary data.</text>
</comment>
<dbReference type="PANTHER" id="PTHR30514:SF1">
    <property type="entry name" value="HTH-TYPE TRANSCRIPTIONAL REGULATOR HEXR-RELATED"/>
    <property type="match status" value="1"/>
</dbReference>
<dbReference type="PROSITE" id="PS51071">
    <property type="entry name" value="HTH_RPIR"/>
    <property type="match status" value="1"/>
</dbReference>